<dbReference type="SFLD" id="SFLDG01020">
    <property type="entry name" value="Terpene_Cyclase_Like_2"/>
    <property type="match status" value="1"/>
</dbReference>
<organism evidence="7 8">
    <name type="scientific">Meripilus lineatus</name>
    <dbReference type="NCBI Taxonomy" id="2056292"/>
    <lineage>
        <taxon>Eukaryota</taxon>
        <taxon>Fungi</taxon>
        <taxon>Dikarya</taxon>
        <taxon>Basidiomycota</taxon>
        <taxon>Agaricomycotina</taxon>
        <taxon>Agaricomycetes</taxon>
        <taxon>Polyporales</taxon>
        <taxon>Meripilaceae</taxon>
        <taxon>Meripilus</taxon>
    </lineage>
</organism>
<evidence type="ECO:0000256" key="2">
    <source>
        <dbReference type="ARBA" id="ARBA00006333"/>
    </source>
</evidence>
<evidence type="ECO:0000256" key="3">
    <source>
        <dbReference type="ARBA" id="ARBA00022723"/>
    </source>
</evidence>
<gene>
    <name evidence="7" type="ORF">NLI96_g9377</name>
</gene>
<comment type="cofactor">
    <cofactor evidence="1 6">
        <name>Mg(2+)</name>
        <dbReference type="ChEBI" id="CHEBI:18420"/>
    </cofactor>
</comment>
<dbReference type="SFLD" id="SFLDS00005">
    <property type="entry name" value="Isoprenoid_Synthase_Type_I"/>
    <property type="match status" value="1"/>
</dbReference>
<keyword evidence="3 6" id="KW-0479">Metal-binding</keyword>
<evidence type="ECO:0000313" key="8">
    <source>
        <dbReference type="Proteomes" id="UP001212997"/>
    </source>
</evidence>
<evidence type="ECO:0000256" key="1">
    <source>
        <dbReference type="ARBA" id="ARBA00001946"/>
    </source>
</evidence>
<name>A0AAD5UVJ8_9APHY</name>
<evidence type="ECO:0000256" key="5">
    <source>
        <dbReference type="ARBA" id="ARBA00023239"/>
    </source>
</evidence>
<dbReference type="PANTHER" id="PTHR35201:SF4">
    <property type="entry name" value="BETA-PINACENE SYNTHASE-RELATED"/>
    <property type="match status" value="1"/>
</dbReference>
<protein>
    <recommendedName>
        <fullName evidence="6">Terpene synthase</fullName>
        <ecNumber evidence="6">4.2.3.-</ecNumber>
    </recommendedName>
</protein>
<dbReference type="GO" id="GO:0008299">
    <property type="term" value="P:isoprenoid biosynthetic process"/>
    <property type="evidence" value="ECO:0007669"/>
    <property type="project" value="UniProtKB-ARBA"/>
</dbReference>
<dbReference type="SUPFAM" id="SSF48576">
    <property type="entry name" value="Terpenoid synthases"/>
    <property type="match status" value="1"/>
</dbReference>
<dbReference type="Pfam" id="PF19086">
    <property type="entry name" value="Terpene_syn_C_2"/>
    <property type="match status" value="1"/>
</dbReference>
<dbReference type="AlphaFoldDB" id="A0AAD5UVJ8"/>
<evidence type="ECO:0000313" key="7">
    <source>
        <dbReference type="EMBL" id="KAJ3478985.1"/>
    </source>
</evidence>
<comment type="similarity">
    <text evidence="2 6">Belongs to the terpene synthase family.</text>
</comment>
<sequence length="331" mass="37950">MNCLPASFVLPDLISLCPFLPRTNPHFQDISRHSHEWMSGFDALKNTKRASFIQGENELLSSYVYPYAGREQLRGCCDFINLLFVVDEISDIQDGKTALHTGLTVFHAMSNADFDDGSVVCIMTKEVRNRLLRNMEPACFRRFLKHCKDYVVAVGREAELRELDIVLDIESYQNLRRDNSAIWVCFGLFGYALGLDLPDEILDHEVMASLYRTAADMVCWANDLYSYNMEQAMGHKGNNILTVLMQERDCNLQEAADFVGNHFKTLVREFQSHKTGLPTWGNDMDKIVSQYVLAMEDWVIGNLNWSFHAQRYFGTQRANVAETLVVELYPQ</sequence>
<proteinExistence type="inferred from homology"/>
<dbReference type="EMBL" id="JANAWD010000470">
    <property type="protein sequence ID" value="KAJ3478985.1"/>
    <property type="molecule type" value="Genomic_DNA"/>
</dbReference>
<accession>A0AAD5UVJ8</accession>
<keyword evidence="8" id="KW-1185">Reference proteome</keyword>
<dbReference type="Proteomes" id="UP001212997">
    <property type="component" value="Unassembled WGS sequence"/>
</dbReference>
<dbReference type="Gene3D" id="1.10.600.10">
    <property type="entry name" value="Farnesyl Diphosphate Synthase"/>
    <property type="match status" value="1"/>
</dbReference>
<dbReference type="GO" id="GO:0046872">
    <property type="term" value="F:metal ion binding"/>
    <property type="evidence" value="ECO:0007669"/>
    <property type="project" value="UniProtKB-KW"/>
</dbReference>
<dbReference type="InterPro" id="IPR008949">
    <property type="entry name" value="Isoprenoid_synthase_dom_sf"/>
</dbReference>
<dbReference type="InterPro" id="IPR034686">
    <property type="entry name" value="Terpene_cyclase-like_2"/>
</dbReference>
<reference evidence="7" key="1">
    <citation type="submission" date="2022-07" db="EMBL/GenBank/DDBJ databases">
        <title>Genome Sequence of Physisporinus lineatus.</title>
        <authorList>
            <person name="Buettner E."/>
        </authorList>
    </citation>
    <scope>NUCLEOTIDE SEQUENCE</scope>
    <source>
        <strain evidence="7">VT162</strain>
    </source>
</reference>
<keyword evidence="4 6" id="KW-0460">Magnesium</keyword>
<keyword evidence="5 6" id="KW-0456">Lyase</keyword>
<dbReference type="PANTHER" id="PTHR35201">
    <property type="entry name" value="TERPENE SYNTHASE"/>
    <property type="match status" value="1"/>
</dbReference>
<comment type="caution">
    <text evidence="7">The sequence shown here is derived from an EMBL/GenBank/DDBJ whole genome shotgun (WGS) entry which is preliminary data.</text>
</comment>
<dbReference type="GO" id="GO:0010333">
    <property type="term" value="F:terpene synthase activity"/>
    <property type="evidence" value="ECO:0007669"/>
    <property type="project" value="InterPro"/>
</dbReference>
<evidence type="ECO:0000256" key="4">
    <source>
        <dbReference type="ARBA" id="ARBA00022842"/>
    </source>
</evidence>
<dbReference type="EC" id="4.2.3.-" evidence="6"/>
<evidence type="ECO:0000256" key="6">
    <source>
        <dbReference type="RuleBase" id="RU366034"/>
    </source>
</evidence>